<evidence type="ECO:0000256" key="1">
    <source>
        <dbReference type="SAM" id="Phobius"/>
    </source>
</evidence>
<feature type="transmembrane region" description="Helical" evidence="1">
    <location>
        <begin position="104"/>
        <end position="126"/>
    </location>
</feature>
<feature type="transmembrane region" description="Helical" evidence="1">
    <location>
        <begin position="263"/>
        <end position="283"/>
    </location>
</feature>
<comment type="caution">
    <text evidence="2">The sequence shown here is derived from an EMBL/GenBank/DDBJ whole genome shotgun (WGS) entry which is preliminary data.</text>
</comment>
<sequence>MIYNTYELIWLFLIYSFLGWMLETILAATEQRRFVNRGLINGPLCTIYGVPIVILTIFGQELPLFWLFLGAMIVATVTEWISGHMIERFYHERWWDYSNVKWNLDGYICLPASLVWGVLGTISMRWGNGLLIRLYGFLPEGIGHLLVWILAGMLVLDVTATIFALSGIGRSTQKWEAVDSWFTSISLRIGQWLYGHVDRRIHRAYPKTVRVEKPQRDKTVFAAGCCMQKLVWLFFIGCLLGDITETIFCRITAGVWMSRSSLVWGPFSIVWGFAIAAVTDLLYKYKDRSDRFLFLMGTALGGAYEYLCSVLSEMVFGTVFWDYSEIPFNLGGRINLLYCFFWGFAAVAWFKIFYPVISGWIEKLPICAGRILTWVIVVFMCCNMAVSTMALIRSNERSQGIPATQSWQQTMDERFPDERMEKIYPNAIKVGMQVDNKRRTDGWK</sequence>
<keyword evidence="1" id="KW-0472">Membrane</keyword>
<evidence type="ECO:0000313" key="3">
    <source>
        <dbReference type="Proteomes" id="UP001470288"/>
    </source>
</evidence>
<keyword evidence="1" id="KW-0812">Transmembrane</keyword>
<feature type="transmembrane region" description="Helical" evidence="1">
    <location>
        <begin position="371"/>
        <end position="392"/>
    </location>
</feature>
<dbReference type="Pfam" id="PF06541">
    <property type="entry name" value="ABC_trans_CmpB"/>
    <property type="match status" value="2"/>
</dbReference>
<name>A0ABV1HWP7_9FIRM</name>
<feature type="transmembrane region" description="Helical" evidence="1">
    <location>
        <begin position="38"/>
        <end position="58"/>
    </location>
</feature>
<gene>
    <name evidence="2" type="ORF">WMO62_00665</name>
</gene>
<reference evidence="2 3" key="1">
    <citation type="submission" date="2024-03" db="EMBL/GenBank/DDBJ databases">
        <title>Human intestinal bacterial collection.</title>
        <authorList>
            <person name="Pauvert C."/>
            <person name="Hitch T.C.A."/>
            <person name="Clavel T."/>
        </authorList>
    </citation>
    <scope>NUCLEOTIDE SEQUENCE [LARGE SCALE GENOMIC DNA]</scope>
    <source>
        <strain evidence="2 3">CLA-AA-H78B</strain>
    </source>
</reference>
<feature type="transmembrane region" description="Helical" evidence="1">
    <location>
        <begin position="6"/>
        <end position="26"/>
    </location>
</feature>
<protein>
    <submittedName>
        <fullName evidence="2">ABC transporter permease</fullName>
    </submittedName>
</protein>
<dbReference type="InterPro" id="IPR010540">
    <property type="entry name" value="CmpB_TMEM229"/>
</dbReference>
<feature type="transmembrane region" description="Helical" evidence="1">
    <location>
        <begin position="64"/>
        <end position="83"/>
    </location>
</feature>
<feature type="transmembrane region" description="Helical" evidence="1">
    <location>
        <begin position="292"/>
        <end position="312"/>
    </location>
</feature>
<keyword evidence="1" id="KW-1133">Transmembrane helix</keyword>
<organism evidence="2 3">
    <name type="scientific">Hominiventricola aquisgranensis</name>
    <dbReference type="NCBI Taxonomy" id="3133164"/>
    <lineage>
        <taxon>Bacteria</taxon>
        <taxon>Bacillati</taxon>
        <taxon>Bacillota</taxon>
        <taxon>Clostridia</taxon>
        <taxon>Lachnospirales</taxon>
        <taxon>Lachnospiraceae</taxon>
        <taxon>Hominiventricola</taxon>
    </lineage>
</organism>
<feature type="transmembrane region" description="Helical" evidence="1">
    <location>
        <begin position="146"/>
        <end position="165"/>
    </location>
</feature>
<feature type="transmembrane region" description="Helical" evidence="1">
    <location>
        <begin position="332"/>
        <end position="350"/>
    </location>
</feature>
<dbReference type="RefSeq" id="WP_349143455.1">
    <property type="nucleotide sequence ID" value="NZ_JBBMFC010000001.1"/>
</dbReference>
<keyword evidence="3" id="KW-1185">Reference proteome</keyword>
<accession>A0ABV1HWP7</accession>
<dbReference type="Proteomes" id="UP001470288">
    <property type="component" value="Unassembled WGS sequence"/>
</dbReference>
<proteinExistence type="predicted"/>
<dbReference type="EMBL" id="JBBMFC010000001">
    <property type="protein sequence ID" value="MEQ2577351.1"/>
    <property type="molecule type" value="Genomic_DNA"/>
</dbReference>
<evidence type="ECO:0000313" key="2">
    <source>
        <dbReference type="EMBL" id="MEQ2577351.1"/>
    </source>
</evidence>